<dbReference type="Gene3D" id="2.60.120.260">
    <property type="entry name" value="Galactose-binding domain-like"/>
    <property type="match status" value="1"/>
</dbReference>
<dbReference type="AlphaFoldDB" id="A0A5M3MB83"/>
<keyword evidence="2" id="KW-1133">Transmembrane helix</keyword>
<evidence type="ECO:0000256" key="2">
    <source>
        <dbReference type="SAM" id="Phobius"/>
    </source>
</evidence>
<proteinExistence type="predicted"/>
<comment type="caution">
    <text evidence="3">The sequence shown here is derived from an EMBL/GenBank/DDBJ whole genome shotgun (WGS) entry which is preliminary data.</text>
</comment>
<reference evidence="4" key="1">
    <citation type="journal article" date="2012" name="Science">
        <title>The Paleozoic origin of enzymatic lignin decomposition reconstructed from 31 fungal genomes.</title>
        <authorList>
            <person name="Floudas D."/>
            <person name="Binder M."/>
            <person name="Riley R."/>
            <person name="Barry K."/>
            <person name="Blanchette R.A."/>
            <person name="Henrissat B."/>
            <person name="Martinez A.T."/>
            <person name="Otillar R."/>
            <person name="Spatafora J.W."/>
            <person name="Yadav J.S."/>
            <person name="Aerts A."/>
            <person name="Benoit I."/>
            <person name="Boyd A."/>
            <person name="Carlson A."/>
            <person name="Copeland A."/>
            <person name="Coutinho P.M."/>
            <person name="de Vries R.P."/>
            <person name="Ferreira P."/>
            <person name="Findley K."/>
            <person name="Foster B."/>
            <person name="Gaskell J."/>
            <person name="Glotzer D."/>
            <person name="Gorecki P."/>
            <person name="Heitman J."/>
            <person name="Hesse C."/>
            <person name="Hori C."/>
            <person name="Igarashi K."/>
            <person name="Jurgens J.A."/>
            <person name="Kallen N."/>
            <person name="Kersten P."/>
            <person name="Kohler A."/>
            <person name="Kuees U."/>
            <person name="Kumar T.K.A."/>
            <person name="Kuo A."/>
            <person name="LaButti K."/>
            <person name="Larrondo L.F."/>
            <person name="Lindquist E."/>
            <person name="Ling A."/>
            <person name="Lombard V."/>
            <person name="Lucas S."/>
            <person name="Lundell T."/>
            <person name="Martin R."/>
            <person name="McLaughlin D.J."/>
            <person name="Morgenstern I."/>
            <person name="Morin E."/>
            <person name="Murat C."/>
            <person name="Nagy L.G."/>
            <person name="Nolan M."/>
            <person name="Ohm R.A."/>
            <person name="Patyshakuliyeva A."/>
            <person name="Rokas A."/>
            <person name="Ruiz-Duenas F.J."/>
            <person name="Sabat G."/>
            <person name="Salamov A."/>
            <person name="Samejima M."/>
            <person name="Schmutz J."/>
            <person name="Slot J.C."/>
            <person name="St John F."/>
            <person name="Stenlid J."/>
            <person name="Sun H."/>
            <person name="Sun S."/>
            <person name="Syed K."/>
            <person name="Tsang A."/>
            <person name="Wiebenga A."/>
            <person name="Young D."/>
            <person name="Pisabarro A."/>
            <person name="Eastwood D.C."/>
            <person name="Martin F."/>
            <person name="Cullen D."/>
            <person name="Grigoriev I.V."/>
            <person name="Hibbett D.S."/>
        </authorList>
    </citation>
    <scope>NUCLEOTIDE SEQUENCE [LARGE SCALE GENOMIC DNA]</scope>
    <source>
        <strain evidence="4">RWD-64-598 SS2</strain>
    </source>
</reference>
<evidence type="ECO:0000313" key="3">
    <source>
        <dbReference type="EMBL" id="EIW76489.1"/>
    </source>
</evidence>
<feature type="region of interest" description="Disordered" evidence="1">
    <location>
        <begin position="175"/>
        <end position="201"/>
    </location>
</feature>
<keyword evidence="2" id="KW-0812">Transmembrane</keyword>
<dbReference type="OrthoDB" id="2563669at2759"/>
<gene>
    <name evidence="3" type="ORF">CONPUDRAFT_146882</name>
</gene>
<name>A0A5M3MB83_CONPW</name>
<dbReference type="EMBL" id="JH711586">
    <property type="protein sequence ID" value="EIW76489.1"/>
    <property type="molecule type" value="Genomic_DNA"/>
</dbReference>
<feature type="compositionally biased region" description="Polar residues" evidence="1">
    <location>
        <begin position="175"/>
        <end position="186"/>
    </location>
</feature>
<organism evidence="3 4">
    <name type="scientific">Coniophora puteana (strain RWD-64-598)</name>
    <name type="common">Brown rot fungus</name>
    <dbReference type="NCBI Taxonomy" id="741705"/>
    <lineage>
        <taxon>Eukaryota</taxon>
        <taxon>Fungi</taxon>
        <taxon>Dikarya</taxon>
        <taxon>Basidiomycota</taxon>
        <taxon>Agaricomycotina</taxon>
        <taxon>Agaricomycetes</taxon>
        <taxon>Agaricomycetidae</taxon>
        <taxon>Boletales</taxon>
        <taxon>Coniophorineae</taxon>
        <taxon>Coniophoraceae</taxon>
        <taxon>Coniophora</taxon>
    </lineage>
</organism>
<dbReference type="Proteomes" id="UP000053558">
    <property type="component" value="Unassembled WGS sequence"/>
</dbReference>
<dbReference type="GeneID" id="19202248"/>
<accession>A0A5M3MB83</accession>
<keyword evidence="4" id="KW-1185">Reference proteome</keyword>
<dbReference type="RefSeq" id="XP_007773700.1">
    <property type="nucleotide sequence ID" value="XM_007775510.1"/>
</dbReference>
<feature type="transmembrane region" description="Helical" evidence="2">
    <location>
        <begin position="125"/>
        <end position="147"/>
    </location>
</feature>
<dbReference type="KEGG" id="cput:CONPUDRAFT_146882"/>
<protein>
    <submittedName>
        <fullName evidence="3">Uncharacterized protein</fullName>
    </submittedName>
</protein>
<evidence type="ECO:0000313" key="4">
    <source>
        <dbReference type="Proteomes" id="UP000053558"/>
    </source>
</evidence>
<sequence length="272" mass="29883">MSCSTLFLDIGHCCVLRMAQDSSGYTVTWETPVGEDGQGIASILVQDTDPSFDYQPAEAWSTSPSNVTQYKDGTGQSFATYQNVLYHANNLGPGKHTINVTNSGQELNIDYAEVMVLTENVSTGAAVGLAVLGVATLFLSGALVWMWRQLKMSRSQYVDLYRSYAQRPPDSVNFSSSIMTNTTSTPDPHRRSRGASSDKQLLRRIPSVGEGSIELQPQRADNGIRPNVVYYSPQPERRSSYAPTISTALPEYRAFLSAFGYTVLYDLYALEG</sequence>
<evidence type="ECO:0000256" key="1">
    <source>
        <dbReference type="SAM" id="MobiDB-lite"/>
    </source>
</evidence>
<keyword evidence="2" id="KW-0472">Membrane</keyword>